<keyword evidence="1" id="KW-0732">Signal</keyword>
<dbReference type="WBParaSite" id="NBR_0000258701-mRNA-1">
    <property type="protein sequence ID" value="NBR_0000258701-mRNA-1"/>
    <property type="gene ID" value="NBR_0000258701"/>
</dbReference>
<accession>A0A0N4XJ85</accession>
<feature type="signal peptide" evidence="1">
    <location>
        <begin position="1"/>
        <end position="16"/>
    </location>
</feature>
<name>A0A0N4XJ85_NIPBR</name>
<keyword evidence="4" id="KW-1185">Reference proteome</keyword>
<reference evidence="5" key="1">
    <citation type="submission" date="2017-02" db="UniProtKB">
        <authorList>
            <consortium name="WormBaseParasite"/>
        </authorList>
    </citation>
    <scope>IDENTIFICATION</scope>
</reference>
<dbReference type="Proteomes" id="UP000271162">
    <property type="component" value="Unassembled WGS sequence"/>
</dbReference>
<evidence type="ECO:0000313" key="3">
    <source>
        <dbReference type="EMBL" id="VDL66177.1"/>
    </source>
</evidence>
<organism evidence="5">
    <name type="scientific">Nippostrongylus brasiliensis</name>
    <name type="common">Rat hookworm</name>
    <dbReference type="NCBI Taxonomy" id="27835"/>
    <lineage>
        <taxon>Eukaryota</taxon>
        <taxon>Metazoa</taxon>
        <taxon>Ecdysozoa</taxon>
        <taxon>Nematoda</taxon>
        <taxon>Chromadorea</taxon>
        <taxon>Rhabditida</taxon>
        <taxon>Rhabditina</taxon>
        <taxon>Rhabditomorpha</taxon>
        <taxon>Strongyloidea</taxon>
        <taxon>Heligmosomidae</taxon>
        <taxon>Nippostrongylus</taxon>
    </lineage>
</organism>
<sequence length="245" mass="28329">MRIIFLTLLLAVVVHGGLLDDIRTKIEEALGGDGHFFQRLKNATIIGAKKIANSATMVKMRQKFNSVKDKMKKLLELTPKVLRSLKERLKKLRPIIRDKFTPNGDSIDEINQLDKASEDLYEGDIALTEKQADEIVAEVKAETDSTNRTKRQAFKDTRYPATIWETVVSYYFDYQLDERRKEVFRKAVSLWEKDTCIKFREDRTGKINLNLQIVRGISLSSKIIFFSKLPPEIIRDANHKSNLHF</sequence>
<evidence type="ECO:0000256" key="1">
    <source>
        <dbReference type="SAM" id="SignalP"/>
    </source>
</evidence>
<evidence type="ECO:0000259" key="2">
    <source>
        <dbReference type="Pfam" id="PF01400"/>
    </source>
</evidence>
<dbReference type="AlphaFoldDB" id="A0A0N4XJ85"/>
<gene>
    <name evidence="3" type="ORF">NBR_LOCUS2588</name>
</gene>
<feature type="domain" description="Peptidase M12A" evidence="2">
    <location>
        <begin position="164"/>
        <end position="208"/>
    </location>
</feature>
<dbReference type="InterPro" id="IPR024079">
    <property type="entry name" value="MetalloPept_cat_dom_sf"/>
</dbReference>
<dbReference type="OMA" id="IRDANHK"/>
<feature type="chain" id="PRO_5043124714" evidence="1">
    <location>
        <begin position="17"/>
        <end position="245"/>
    </location>
</feature>
<reference evidence="3 4" key="2">
    <citation type="submission" date="2018-11" db="EMBL/GenBank/DDBJ databases">
        <authorList>
            <consortium name="Pathogen Informatics"/>
        </authorList>
    </citation>
    <scope>NUCLEOTIDE SEQUENCE [LARGE SCALE GENOMIC DNA]</scope>
</reference>
<evidence type="ECO:0000313" key="5">
    <source>
        <dbReference type="WBParaSite" id="NBR_0000258701-mRNA-1"/>
    </source>
</evidence>
<dbReference type="EMBL" id="UYSL01003077">
    <property type="protein sequence ID" value="VDL66177.1"/>
    <property type="molecule type" value="Genomic_DNA"/>
</dbReference>
<dbReference type="GO" id="GO:0004222">
    <property type="term" value="F:metalloendopeptidase activity"/>
    <property type="evidence" value="ECO:0007669"/>
    <property type="project" value="InterPro"/>
</dbReference>
<proteinExistence type="predicted"/>
<dbReference type="InterPro" id="IPR001506">
    <property type="entry name" value="Peptidase_M12A"/>
</dbReference>
<dbReference type="GO" id="GO:0006508">
    <property type="term" value="P:proteolysis"/>
    <property type="evidence" value="ECO:0007669"/>
    <property type="project" value="InterPro"/>
</dbReference>
<dbReference type="Gene3D" id="3.40.390.10">
    <property type="entry name" value="Collagenase (Catalytic Domain)"/>
    <property type="match status" value="1"/>
</dbReference>
<protein>
    <submittedName>
        <fullName evidence="5">Astacin domain-containing protein</fullName>
    </submittedName>
</protein>
<evidence type="ECO:0000313" key="4">
    <source>
        <dbReference type="Proteomes" id="UP000271162"/>
    </source>
</evidence>
<dbReference type="Pfam" id="PF01400">
    <property type="entry name" value="Astacin"/>
    <property type="match status" value="1"/>
</dbReference>